<dbReference type="AlphaFoldDB" id="A0A8X7W4R9"/>
<organism evidence="5 6">
    <name type="scientific">Brassica carinata</name>
    <name type="common">Ethiopian mustard</name>
    <name type="synonym">Abyssinian cabbage</name>
    <dbReference type="NCBI Taxonomy" id="52824"/>
    <lineage>
        <taxon>Eukaryota</taxon>
        <taxon>Viridiplantae</taxon>
        <taxon>Streptophyta</taxon>
        <taxon>Embryophyta</taxon>
        <taxon>Tracheophyta</taxon>
        <taxon>Spermatophyta</taxon>
        <taxon>Magnoliopsida</taxon>
        <taxon>eudicotyledons</taxon>
        <taxon>Gunneridae</taxon>
        <taxon>Pentapetalae</taxon>
        <taxon>rosids</taxon>
        <taxon>malvids</taxon>
        <taxon>Brassicales</taxon>
        <taxon>Brassicaceae</taxon>
        <taxon>Brassiceae</taxon>
        <taxon>Brassica</taxon>
    </lineage>
</organism>
<dbReference type="GO" id="GO:0005634">
    <property type="term" value="C:nucleus"/>
    <property type="evidence" value="ECO:0007669"/>
    <property type="project" value="UniProtKB-SubCell"/>
</dbReference>
<evidence type="ECO:0000256" key="4">
    <source>
        <dbReference type="ARBA" id="ARBA00023242"/>
    </source>
</evidence>
<dbReference type="GO" id="GO:0007064">
    <property type="term" value="P:mitotic sister chromatid cohesion"/>
    <property type="evidence" value="ECO:0007669"/>
    <property type="project" value="InterPro"/>
</dbReference>
<dbReference type="PANTHER" id="PTHR12663:SF35">
    <property type="entry name" value="TUDOR DOMAIN-CONTAINING PROTEIN"/>
    <property type="match status" value="1"/>
</dbReference>
<reference evidence="5 6" key="1">
    <citation type="submission" date="2020-02" db="EMBL/GenBank/DDBJ databases">
        <authorList>
            <person name="Ma Q."/>
            <person name="Huang Y."/>
            <person name="Song X."/>
            <person name="Pei D."/>
        </authorList>
    </citation>
    <scope>NUCLEOTIDE SEQUENCE [LARGE SCALE GENOMIC DNA]</scope>
    <source>
        <strain evidence="5">Sxm20200214</strain>
        <tissue evidence="5">Leaf</tissue>
    </source>
</reference>
<comment type="caution">
    <text evidence="5">The sequence shown here is derived from an EMBL/GenBank/DDBJ whole genome shotgun (WGS) entry which is preliminary data.</text>
</comment>
<dbReference type="InterPro" id="IPR039776">
    <property type="entry name" value="Pds5"/>
</dbReference>
<dbReference type="EMBL" id="JAAMPC010000002">
    <property type="protein sequence ID" value="KAG2323913.1"/>
    <property type="molecule type" value="Genomic_DNA"/>
</dbReference>
<accession>A0A8X7W4R9</accession>
<dbReference type="Pfam" id="PF20168">
    <property type="entry name" value="PDS5"/>
    <property type="match status" value="1"/>
</dbReference>
<dbReference type="GO" id="GO:0000785">
    <property type="term" value="C:chromatin"/>
    <property type="evidence" value="ECO:0007669"/>
    <property type="project" value="TreeGrafter"/>
</dbReference>
<gene>
    <name evidence="5" type="ORF">Bca52824_006641</name>
</gene>
<sequence length="247" mass="28040">MGPLVGETELSEALVNAGKISSSLHHLPKRFSIFSMCESFSDFVTFSPYKWLLVGIRCLCRVKEAEGQLSKLVQDPIAAVQNALRPLMKALVSAHLLRNRDSDVWVYVVSCLTEIMRITAPEVPYNDDQMKEIFKMTVRAFGKLADTSCPSYKKAVGVLDTVSRVRLSLVMLDLECDDLILKMFRQFLKTIRPNHPESVLLSMEAIMVTVIHESEEVPMDLLEILLAALNKESQTSHQWLRGLRRRF</sequence>
<comment type="subcellular location">
    <subcellularLocation>
        <location evidence="1">Nucleus</location>
    </subcellularLocation>
</comment>
<evidence type="ECO:0000256" key="2">
    <source>
        <dbReference type="ARBA" id="ARBA00022763"/>
    </source>
</evidence>
<dbReference type="PANTHER" id="PTHR12663">
    <property type="entry name" value="ANDROGEN INDUCED INHIBITOR OF PROLIFERATION AS3 / PDS5-RELATED"/>
    <property type="match status" value="1"/>
</dbReference>
<keyword evidence="6" id="KW-1185">Reference proteome</keyword>
<keyword evidence="4" id="KW-0539">Nucleus</keyword>
<protein>
    <submittedName>
        <fullName evidence="5">Uncharacterized protein</fullName>
    </submittedName>
</protein>
<dbReference type="Proteomes" id="UP000886595">
    <property type="component" value="Unassembled WGS sequence"/>
</dbReference>
<evidence type="ECO:0000256" key="3">
    <source>
        <dbReference type="ARBA" id="ARBA00023204"/>
    </source>
</evidence>
<dbReference type="GO" id="GO:0006281">
    <property type="term" value="P:DNA repair"/>
    <property type="evidence" value="ECO:0007669"/>
    <property type="project" value="UniProtKB-KW"/>
</dbReference>
<evidence type="ECO:0000313" key="5">
    <source>
        <dbReference type="EMBL" id="KAG2323913.1"/>
    </source>
</evidence>
<keyword evidence="3" id="KW-0234">DNA repair</keyword>
<dbReference type="OrthoDB" id="200660at2759"/>
<proteinExistence type="predicted"/>
<evidence type="ECO:0000313" key="6">
    <source>
        <dbReference type="Proteomes" id="UP000886595"/>
    </source>
</evidence>
<keyword evidence="2" id="KW-0227">DNA damage</keyword>
<name>A0A8X7W4R9_BRACI</name>
<evidence type="ECO:0000256" key="1">
    <source>
        <dbReference type="ARBA" id="ARBA00004123"/>
    </source>
</evidence>